<accession>A0ABN1JK28</accession>
<organism evidence="2 3">
    <name type="scientific">Clostridium oceanicum</name>
    <dbReference type="NCBI Taxonomy" id="1543"/>
    <lineage>
        <taxon>Bacteria</taxon>
        <taxon>Bacillati</taxon>
        <taxon>Bacillota</taxon>
        <taxon>Clostridia</taxon>
        <taxon>Eubacteriales</taxon>
        <taxon>Clostridiaceae</taxon>
        <taxon>Clostridium</taxon>
    </lineage>
</organism>
<comment type="caution">
    <text evidence="2">The sequence shown here is derived from an EMBL/GenBank/DDBJ whole genome shotgun (WGS) entry which is preliminary data.</text>
</comment>
<evidence type="ECO:0008006" key="4">
    <source>
        <dbReference type="Google" id="ProtNLM"/>
    </source>
</evidence>
<protein>
    <recommendedName>
        <fullName evidence="4">TIGR03986 family CRISPR-associated RAMP protein</fullName>
    </recommendedName>
</protein>
<keyword evidence="3" id="KW-1185">Reference proteome</keyword>
<dbReference type="RefSeq" id="WP_343761707.1">
    <property type="nucleotide sequence ID" value="NZ_BAAACG010000010.1"/>
</dbReference>
<dbReference type="NCBIfam" id="TIGR03986">
    <property type="entry name" value="TIGR03986 family CRISPR-associated RAMP protein"/>
    <property type="match status" value="1"/>
</dbReference>
<sequence>MADNNQNKERYARAPYNFIPFPEKIFYRHTILEKYEDKNKGITILPKHNMFEKGLKTGYIDYSIDVETPLFISNGEKQSDFFKVNGEYRIPGSTIRGKVRSNAEILSCSYPEFIEDKKLWFRGAFSKDVLKDIYKEAVLSGETGQISDYVKAGYLTRKGDKWLITPSKQVNNKFFTEIHESKLREQHRVIDEDIRNKIFMYNFIDRNSSQRLWNLFKDKKNEKKKINKIVKDNEEQLSEEEKQKLEAKINNLQKNIENLLINNERKGFKPYYYEASYFLKDNNEIIIKKILKSLKDEKHGILMNSSRLNCKQNHYLIFEKDTEKGERVITKELINQYKTSVKLKQKAEVENFKINNEGKFENGKEKPIFYITDKNNEEKIIAFGFTPYLKIPYEKSVEDGIKTKEYNSNESQKGKIDYAKGIFGFTNFKLKENKDSISYKGRVSFTNAKPVEENFKQVGKHILKHLMNPKISSFQLYLKQEENDPKELKTYSSDDFELRGEKFYWLRNEHDSSDDYQKDVQECEKKKKKWRPKKEQYASLYAVDKGAKFKGRIYFENLCKDELGLLLMSIKPHECAKENLGQGKPYGYGKVNFQIENIIEIDSKKRFVSLNPSLSEKSILEDKDKRIKDFIDYMKKQNINVDLKKEVMYKCFAKSKIDEKDIRSPKFNYMGITEFTDRNILKSMETYINDEKISKDEAAATKEENEFDANMAQKILSNKFKTTWKK</sequence>
<evidence type="ECO:0000256" key="1">
    <source>
        <dbReference type="SAM" id="Coils"/>
    </source>
</evidence>
<evidence type="ECO:0000313" key="2">
    <source>
        <dbReference type="EMBL" id="GAA0741503.1"/>
    </source>
</evidence>
<dbReference type="EMBL" id="BAAACG010000010">
    <property type="protein sequence ID" value="GAA0741503.1"/>
    <property type="molecule type" value="Genomic_DNA"/>
</dbReference>
<gene>
    <name evidence="2" type="ORF">GCM10008906_22700</name>
</gene>
<name>A0ABN1JK28_9CLOT</name>
<feature type="coiled-coil region" evidence="1">
    <location>
        <begin position="216"/>
        <end position="262"/>
    </location>
</feature>
<keyword evidence="1" id="KW-0175">Coiled coil</keyword>
<dbReference type="InterPro" id="IPR023825">
    <property type="entry name" value="CRISPR-assoc_RAMP_BGP1436"/>
</dbReference>
<evidence type="ECO:0000313" key="3">
    <source>
        <dbReference type="Proteomes" id="UP001501510"/>
    </source>
</evidence>
<reference evidence="3" key="1">
    <citation type="journal article" date="2019" name="Int. J. Syst. Evol. Microbiol.">
        <title>The Global Catalogue of Microorganisms (GCM) 10K type strain sequencing project: providing services to taxonomists for standard genome sequencing and annotation.</title>
        <authorList>
            <consortium name="The Broad Institute Genomics Platform"/>
            <consortium name="The Broad Institute Genome Sequencing Center for Infectious Disease"/>
            <person name="Wu L."/>
            <person name="Ma J."/>
        </authorList>
    </citation>
    <scope>NUCLEOTIDE SEQUENCE [LARGE SCALE GENOMIC DNA]</scope>
    <source>
        <strain evidence="3">JCM 1407</strain>
    </source>
</reference>
<dbReference type="Proteomes" id="UP001501510">
    <property type="component" value="Unassembled WGS sequence"/>
</dbReference>
<proteinExistence type="predicted"/>